<dbReference type="FunFam" id="1.10.10.10:FF:000001">
    <property type="entry name" value="LysR family transcriptional regulator"/>
    <property type="match status" value="1"/>
</dbReference>
<gene>
    <name evidence="6" type="ORF">N5D93_24360</name>
</gene>
<keyword evidence="4" id="KW-0804">Transcription</keyword>
<name>A0AA42S6A3_9BURK</name>
<evidence type="ECO:0000256" key="3">
    <source>
        <dbReference type="ARBA" id="ARBA00023125"/>
    </source>
</evidence>
<evidence type="ECO:0000256" key="2">
    <source>
        <dbReference type="ARBA" id="ARBA00023015"/>
    </source>
</evidence>
<dbReference type="InterPro" id="IPR005119">
    <property type="entry name" value="LysR_subst-bd"/>
</dbReference>
<evidence type="ECO:0000259" key="5">
    <source>
        <dbReference type="PROSITE" id="PS50931"/>
    </source>
</evidence>
<dbReference type="InterPro" id="IPR000847">
    <property type="entry name" value="LysR_HTH_N"/>
</dbReference>
<evidence type="ECO:0000313" key="7">
    <source>
        <dbReference type="Proteomes" id="UP001161094"/>
    </source>
</evidence>
<dbReference type="PROSITE" id="PS50931">
    <property type="entry name" value="HTH_LYSR"/>
    <property type="match status" value="1"/>
</dbReference>
<evidence type="ECO:0000313" key="6">
    <source>
        <dbReference type="EMBL" id="MDH0738969.1"/>
    </source>
</evidence>
<accession>A0AA42S6A3</accession>
<feature type="domain" description="HTH lysR-type" evidence="5">
    <location>
        <begin position="1"/>
        <end position="58"/>
    </location>
</feature>
<comment type="caution">
    <text evidence="6">The sequence shown here is derived from an EMBL/GenBank/DDBJ whole genome shotgun (WGS) entry which is preliminary data.</text>
</comment>
<dbReference type="SUPFAM" id="SSF53850">
    <property type="entry name" value="Periplasmic binding protein-like II"/>
    <property type="match status" value="1"/>
</dbReference>
<keyword evidence="2" id="KW-0805">Transcription regulation</keyword>
<evidence type="ECO:0000256" key="1">
    <source>
        <dbReference type="ARBA" id="ARBA00009437"/>
    </source>
</evidence>
<evidence type="ECO:0000256" key="4">
    <source>
        <dbReference type="ARBA" id="ARBA00023163"/>
    </source>
</evidence>
<keyword evidence="3" id="KW-0238">DNA-binding</keyword>
<dbReference type="PANTHER" id="PTHR30126">
    <property type="entry name" value="HTH-TYPE TRANSCRIPTIONAL REGULATOR"/>
    <property type="match status" value="1"/>
</dbReference>
<dbReference type="InterPro" id="IPR036390">
    <property type="entry name" value="WH_DNA-bd_sf"/>
</dbReference>
<dbReference type="Gene3D" id="3.40.190.290">
    <property type="match status" value="1"/>
</dbReference>
<dbReference type="Pfam" id="PF00126">
    <property type="entry name" value="HTH_1"/>
    <property type="match status" value="1"/>
</dbReference>
<protein>
    <submittedName>
        <fullName evidence="6">LysR substrate-binding domain-containing protein</fullName>
    </submittedName>
</protein>
<dbReference type="GO" id="GO:0000976">
    <property type="term" value="F:transcription cis-regulatory region binding"/>
    <property type="evidence" value="ECO:0007669"/>
    <property type="project" value="TreeGrafter"/>
</dbReference>
<dbReference type="AlphaFoldDB" id="A0AA42S6A3"/>
<dbReference type="Proteomes" id="UP001161094">
    <property type="component" value="Unassembled WGS sequence"/>
</dbReference>
<dbReference type="PANTHER" id="PTHR30126:SF94">
    <property type="entry name" value="LYSR FAMILY TRANSCRIPTIONAL REGULATOR"/>
    <property type="match status" value="1"/>
</dbReference>
<sequence length="293" mass="31854">MSVARLRAFLAVARHGSFSAGARALGLAQPTVTTQVQALEKQHEVELFHRRGRGAQLTQVGMALLPVAQQLGALELDAFNLLHDAGKLNTGKLRIGAVGPFHVIEMVDAYHRLYPGVELSIRVGNSAEVLADLENYVTDIAVLAGARDEPGLSSEHYASHAVILFAPVSHPLARFDSVPLSALQDAPLLQREAGSTTRAALEAALEQAGVRPRPVMEIGSREALREAVARGLGLGTVSEAEFIPDARFRAIRIEGDPVRTETYLYCLQERRESRLLSSFFEQALTVRDAPRRL</sequence>
<dbReference type="PRINTS" id="PR00039">
    <property type="entry name" value="HTHLYSR"/>
</dbReference>
<comment type="similarity">
    <text evidence="1">Belongs to the LysR transcriptional regulatory family.</text>
</comment>
<dbReference type="CDD" id="cd05466">
    <property type="entry name" value="PBP2_LTTR_substrate"/>
    <property type="match status" value="1"/>
</dbReference>
<dbReference type="Gene3D" id="1.10.10.10">
    <property type="entry name" value="Winged helix-like DNA-binding domain superfamily/Winged helix DNA-binding domain"/>
    <property type="match status" value="1"/>
</dbReference>
<dbReference type="InterPro" id="IPR036388">
    <property type="entry name" value="WH-like_DNA-bd_sf"/>
</dbReference>
<organism evidence="6 7">
    <name type="scientific">Achromobacter spanius</name>
    <dbReference type="NCBI Taxonomy" id="217203"/>
    <lineage>
        <taxon>Bacteria</taxon>
        <taxon>Pseudomonadati</taxon>
        <taxon>Pseudomonadota</taxon>
        <taxon>Betaproteobacteria</taxon>
        <taxon>Burkholderiales</taxon>
        <taxon>Alcaligenaceae</taxon>
        <taxon>Achromobacter</taxon>
    </lineage>
</organism>
<dbReference type="Pfam" id="PF03466">
    <property type="entry name" value="LysR_substrate"/>
    <property type="match status" value="1"/>
</dbReference>
<dbReference type="GO" id="GO:0003700">
    <property type="term" value="F:DNA-binding transcription factor activity"/>
    <property type="evidence" value="ECO:0007669"/>
    <property type="project" value="InterPro"/>
</dbReference>
<dbReference type="RefSeq" id="WP_279996799.1">
    <property type="nucleotide sequence ID" value="NZ_JAOCDZ010000020.1"/>
</dbReference>
<proteinExistence type="inferred from homology"/>
<reference evidence="6" key="1">
    <citation type="submission" date="2022-09" db="EMBL/GenBank/DDBJ databases">
        <title>Intensive care unit water sources are persistently colonized with multi-drug resistant bacteria and are the site of extensive horizontal gene transfer of antibiotic resistance genes.</title>
        <authorList>
            <person name="Diorio-Toth L."/>
        </authorList>
    </citation>
    <scope>NUCLEOTIDE SEQUENCE</scope>
    <source>
        <strain evidence="6">GD03843</strain>
    </source>
</reference>
<dbReference type="EMBL" id="JAOCDZ010000020">
    <property type="protein sequence ID" value="MDH0738969.1"/>
    <property type="molecule type" value="Genomic_DNA"/>
</dbReference>
<dbReference type="SUPFAM" id="SSF46785">
    <property type="entry name" value="Winged helix' DNA-binding domain"/>
    <property type="match status" value="1"/>
</dbReference>